<evidence type="ECO:0000313" key="1">
    <source>
        <dbReference type="EMBL" id="KAI5066060.1"/>
    </source>
</evidence>
<dbReference type="AlphaFoldDB" id="A0A9D4UE09"/>
<proteinExistence type="predicted"/>
<organism evidence="1 2">
    <name type="scientific">Adiantum capillus-veneris</name>
    <name type="common">Maidenhair fern</name>
    <dbReference type="NCBI Taxonomy" id="13818"/>
    <lineage>
        <taxon>Eukaryota</taxon>
        <taxon>Viridiplantae</taxon>
        <taxon>Streptophyta</taxon>
        <taxon>Embryophyta</taxon>
        <taxon>Tracheophyta</taxon>
        <taxon>Polypodiopsida</taxon>
        <taxon>Polypodiidae</taxon>
        <taxon>Polypodiales</taxon>
        <taxon>Pteridineae</taxon>
        <taxon>Pteridaceae</taxon>
        <taxon>Vittarioideae</taxon>
        <taxon>Adiantum</taxon>
    </lineage>
</organism>
<dbReference type="Proteomes" id="UP000886520">
    <property type="component" value="Chromosome 18"/>
</dbReference>
<dbReference type="OrthoDB" id="255819at2759"/>
<accession>A0A9D4UE09</accession>
<comment type="caution">
    <text evidence="1">The sequence shown here is derived from an EMBL/GenBank/DDBJ whole genome shotgun (WGS) entry which is preliminary data.</text>
</comment>
<dbReference type="EMBL" id="JABFUD020000018">
    <property type="protein sequence ID" value="KAI5066060.1"/>
    <property type="molecule type" value="Genomic_DNA"/>
</dbReference>
<protein>
    <submittedName>
        <fullName evidence="1">Uncharacterized protein</fullName>
    </submittedName>
</protein>
<keyword evidence="2" id="KW-1185">Reference proteome</keyword>
<gene>
    <name evidence="1" type="ORF">GOP47_0018684</name>
</gene>
<evidence type="ECO:0000313" key="2">
    <source>
        <dbReference type="Proteomes" id="UP000886520"/>
    </source>
</evidence>
<sequence length="124" mass="13789">MSMKNHILQAFIYPMDAVKSSDSKSSLGREAWERRPIIRSIGFHYQTVVDVLLVDISQSDKFALDSINNFFATQNTNLYGKDGELCREVARLIFADFPTSLLVDGLGPIPLECISSKVAAGNVY</sequence>
<name>A0A9D4UE09_ADICA</name>
<reference evidence="1" key="1">
    <citation type="submission" date="2021-01" db="EMBL/GenBank/DDBJ databases">
        <title>Adiantum capillus-veneris genome.</title>
        <authorList>
            <person name="Fang Y."/>
            <person name="Liao Q."/>
        </authorList>
    </citation>
    <scope>NUCLEOTIDE SEQUENCE</scope>
    <source>
        <strain evidence="1">H3</strain>
        <tissue evidence="1">Leaf</tissue>
    </source>
</reference>